<feature type="compositionally biased region" description="Basic and acidic residues" evidence="10">
    <location>
        <begin position="229"/>
        <end position="251"/>
    </location>
</feature>
<dbReference type="AlphaFoldDB" id="A0A087UNF4"/>
<dbReference type="OrthoDB" id="6255506at2759"/>
<keyword evidence="8" id="KW-0653">Protein transport</keyword>
<dbReference type="STRING" id="407821.A0A087UNF4"/>
<evidence type="ECO:0000256" key="6">
    <source>
        <dbReference type="ARBA" id="ARBA00022448"/>
    </source>
</evidence>
<evidence type="ECO:0000256" key="2">
    <source>
        <dbReference type="ARBA" id="ARBA00004123"/>
    </source>
</evidence>
<evidence type="ECO:0000256" key="8">
    <source>
        <dbReference type="ARBA" id="ARBA00022927"/>
    </source>
</evidence>
<dbReference type="PANTHER" id="PTHR31196:SF2">
    <property type="entry name" value="RNA POLYMERASE II NUCLEAR LOCALIZATION PROTEIN SLC7A6OS-RELATED"/>
    <property type="match status" value="1"/>
</dbReference>
<evidence type="ECO:0000256" key="9">
    <source>
        <dbReference type="ARBA" id="ARBA00023242"/>
    </source>
</evidence>
<protein>
    <recommendedName>
        <fullName evidence="5">Probable RNA polymerase II nuclear localization protein SLC7A6OS</fullName>
    </recommendedName>
</protein>
<dbReference type="GO" id="GO:0015031">
    <property type="term" value="P:protein transport"/>
    <property type="evidence" value="ECO:0007669"/>
    <property type="project" value="UniProtKB-KW"/>
</dbReference>
<keyword evidence="7" id="KW-0963">Cytoplasm</keyword>
<reference evidence="12 13" key="1">
    <citation type="submission" date="2013-11" db="EMBL/GenBank/DDBJ databases">
        <title>Genome sequencing of Stegodyphus mimosarum.</title>
        <authorList>
            <person name="Bechsgaard J."/>
        </authorList>
    </citation>
    <scope>NUCLEOTIDE SEQUENCE [LARGE SCALE GENOMIC DNA]</scope>
</reference>
<feature type="non-terminal residue" evidence="12">
    <location>
        <position position="295"/>
    </location>
</feature>
<proteinExistence type="inferred from homology"/>
<gene>
    <name evidence="12" type="ORF">X975_17965</name>
</gene>
<comment type="subcellular location">
    <subcellularLocation>
        <location evidence="3">Cytoplasm</location>
    </subcellularLocation>
    <subcellularLocation>
        <location evidence="2">Nucleus</location>
    </subcellularLocation>
</comment>
<dbReference type="OMA" id="DCYNDDE"/>
<feature type="region of interest" description="Disordered" evidence="10">
    <location>
        <begin position="269"/>
        <end position="295"/>
    </location>
</feature>
<feature type="domain" description="Transcription factor Iwr1" evidence="11">
    <location>
        <begin position="174"/>
        <end position="238"/>
    </location>
</feature>
<keyword evidence="6" id="KW-0813">Transport</keyword>
<dbReference type="InterPro" id="IPR013883">
    <property type="entry name" value="TF_Iwr1_dom"/>
</dbReference>
<dbReference type="GO" id="GO:0005634">
    <property type="term" value="C:nucleus"/>
    <property type="evidence" value="ECO:0007669"/>
    <property type="project" value="UniProtKB-SubCell"/>
</dbReference>
<comment type="similarity">
    <text evidence="4">Belongs to the IWR1/SLC7A6OS family.</text>
</comment>
<evidence type="ECO:0000256" key="10">
    <source>
        <dbReference type="SAM" id="MobiDB-lite"/>
    </source>
</evidence>
<evidence type="ECO:0000256" key="5">
    <source>
        <dbReference type="ARBA" id="ARBA00017036"/>
    </source>
</evidence>
<evidence type="ECO:0000256" key="1">
    <source>
        <dbReference type="ARBA" id="ARBA00003202"/>
    </source>
</evidence>
<dbReference type="Proteomes" id="UP000054359">
    <property type="component" value="Unassembled WGS sequence"/>
</dbReference>
<accession>A0A087UNF4</accession>
<evidence type="ECO:0000313" key="13">
    <source>
        <dbReference type="Proteomes" id="UP000054359"/>
    </source>
</evidence>
<dbReference type="Pfam" id="PF08574">
    <property type="entry name" value="Iwr1"/>
    <property type="match status" value="1"/>
</dbReference>
<comment type="function">
    <text evidence="1">Directs RNA polymerase II nuclear import.</text>
</comment>
<evidence type="ECO:0000259" key="11">
    <source>
        <dbReference type="Pfam" id="PF08574"/>
    </source>
</evidence>
<evidence type="ECO:0000256" key="3">
    <source>
        <dbReference type="ARBA" id="ARBA00004496"/>
    </source>
</evidence>
<feature type="region of interest" description="Disordered" evidence="10">
    <location>
        <begin position="213"/>
        <end position="251"/>
    </location>
</feature>
<organism evidence="12 13">
    <name type="scientific">Stegodyphus mimosarum</name>
    <name type="common">African social velvet spider</name>
    <dbReference type="NCBI Taxonomy" id="407821"/>
    <lineage>
        <taxon>Eukaryota</taxon>
        <taxon>Metazoa</taxon>
        <taxon>Ecdysozoa</taxon>
        <taxon>Arthropoda</taxon>
        <taxon>Chelicerata</taxon>
        <taxon>Arachnida</taxon>
        <taxon>Araneae</taxon>
        <taxon>Araneomorphae</taxon>
        <taxon>Entelegynae</taxon>
        <taxon>Eresoidea</taxon>
        <taxon>Eresidae</taxon>
        <taxon>Stegodyphus</taxon>
    </lineage>
</organism>
<dbReference type="GO" id="GO:0005737">
    <property type="term" value="C:cytoplasm"/>
    <property type="evidence" value="ECO:0007669"/>
    <property type="project" value="UniProtKB-SubCell"/>
</dbReference>
<feature type="compositionally biased region" description="Acidic residues" evidence="10">
    <location>
        <begin position="213"/>
        <end position="227"/>
    </location>
</feature>
<dbReference type="EMBL" id="KK120718">
    <property type="protein sequence ID" value="KFM78893.1"/>
    <property type="molecule type" value="Genomic_DNA"/>
</dbReference>
<sequence>MAAVLRLKRKACDEPAEGLVIALKRPKCELSENVNEVFFKFAATVKSEKESIKNHIQAALSKEKVLSYSRWRDQKNAVRQKNVHQICQKLKAEHKAANEKKRLDLLNNRRLIFSETVPVEDDNEHESLDKDIEVRKLFQLYDIIEENEDVKKQGEELESIITCNNQPLIREKTDYVYDVYIADVPIDDTFIDSAVCVRPCSLTIDDIYFGDSEDSEECYEDEDDSNDENNWRNDYPDESDSDKGDIESDYDIHEYHNEEIIYALDKFDVDDDEEEGKQYDSSCVLLELPTDDEDD</sequence>
<keyword evidence="13" id="KW-1185">Reference proteome</keyword>
<dbReference type="GO" id="GO:0032502">
    <property type="term" value="P:developmental process"/>
    <property type="evidence" value="ECO:0007669"/>
    <property type="project" value="TreeGrafter"/>
</dbReference>
<name>A0A087UNF4_STEMI</name>
<keyword evidence="9" id="KW-0539">Nucleus</keyword>
<dbReference type="InterPro" id="IPR040218">
    <property type="entry name" value="SLC7A6OS"/>
</dbReference>
<dbReference type="PANTHER" id="PTHR31196">
    <property type="entry name" value="RNA POLYMERASE II NUCLEAR LOCALIZATION PROTEIN SLC7A6OS-RELATED"/>
    <property type="match status" value="1"/>
</dbReference>
<evidence type="ECO:0000313" key="12">
    <source>
        <dbReference type="EMBL" id="KFM78893.1"/>
    </source>
</evidence>
<evidence type="ECO:0000256" key="7">
    <source>
        <dbReference type="ARBA" id="ARBA00022490"/>
    </source>
</evidence>
<evidence type="ECO:0000256" key="4">
    <source>
        <dbReference type="ARBA" id="ARBA00010218"/>
    </source>
</evidence>